<dbReference type="PANTHER" id="PTHR13604:SF0">
    <property type="entry name" value="ABASIC SITE PROCESSING PROTEIN HMCES"/>
    <property type="match status" value="1"/>
</dbReference>
<comment type="caution">
    <text evidence="9">The sequence shown here is derived from an EMBL/GenBank/DDBJ whole genome shotgun (WGS) entry which is preliminary data.</text>
</comment>
<dbReference type="SUPFAM" id="SSF143081">
    <property type="entry name" value="BB1717-like"/>
    <property type="match status" value="1"/>
</dbReference>
<comment type="similarity">
    <text evidence="1 8">Belongs to the SOS response-associated peptidase family.</text>
</comment>
<keyword evidence="3" id="KW-0227">DNA damage</keyword>
<evidence type="ECO:0000313" key="10">
    <source>
        <dbReference type="Proteomes" id="UP001528673"/>
    </source>
</evidence>
<dbReference type="RefSeq" id="WP_273947793.1">
    <property type="nucleotide sequence ID" value="NZ_JAQSIP010000001.1"/>
</dbReference>
<evidence type="ECO:0000256" key="3">
    <source>
        <dbReference type="ARBA" id="ARBA00022763"/>
    </source>
</evidence>
<proteinExistence type="inferred from homology"/>
<name>A0ABT5MSG8_9BURK</name>
<dbReference type="Gene3D" id="3.90.1680.10">
    <property type="entry name" value="SOS response associated peptidase-like"/>
    <property type="match status" value="1"/>
</dbReference>
<evidence type="ECO:0000256" key="6">
    <source>
        <dbReference type="ARBA" id="ARBA00023125"/>
    </source>
</evidence>
<evidence type="ECO:0000256" key="2">
    <source>
        <dbReference type="ARBA" id="ARBA00022670"/>
    </source>
</evidence>
<dbReference type="Proteomes" id="UP001528673">
    <property type="component" value="Unassembled WGS sequence"/>
</dbReference>
<dbReference type="EMBL" id="JAQSIP010000001">
    <property type="protein sequence ID" value="MDD0836982.1"/>
    <property type="molecule type" value="Genomic_DNA"/>
</dbReference>
<keyword evidence="2 8" id="KW-0645">Protease</keyword>
<evidence type="ECO:0000256" key="4">
    <source>
        <dbReference type="ARBA" id="ARBA00022801"/>
    </source>
</evidence>
<dbReference type="PANTHER" id="PTHR13604">
    <property type="entry name" value="DC12-RELATED"/>
    <property type="match status" value="1"/>
</dbReference>
<dbReference type="InterPro" id="IPR036590">
    <property type="entry name" value="SRAP-like"/>
</dbReference>
<dbReference type="EC" id="3.4.-.-" evidence="8"/>
<keyword evidence="10" id="KW-1185">Reference proteome</keyword>
<protein>
    <recommendedName>
        <fullName evidence="8">Abasic site processing protein</fullName>
        <ecNumber evidence="8">3.4.-.-</ecNumber>
    </recommendedName>
</protein>
<evidence type="ECO:0000256" key="1">
    <source>
        <dbReference type="ARBA" id="ARBA00008136"/>
    </source>
</evidence>
<sequence>MTVQFESVHAADLFPLAFGVPAPEQGLPRTLRPRMVGAFICRELPAVAAAADPSAPRAGDPVTPAAGDPVVTSAAAPSLAGAAGEAQPPSGGRVLRLGQFGLVPSWVKSASDARLRSPKLVNARSETVSTSNNFREAWLNAQRCIVPMMAFFEDDLRSGQAVSTRIARVDGKPMGVAGLWAQWNGPGGEPITSFTLLTVNANSHALMHRYQHPGTEKRMPAILNEGAYEAWLTAPPDKAREFMRAYPANWLLANPVQKGK</sequence>
<dbReference type="InterPro" id="IPR003738">
    <property type="entry name" value="SRAP"/>
</dbReference>
<accession>A0ABT5MSG8</accession>
<keyword evidence="5" id="KW-0190">Covalent protein-DNA linkage</keyword>
<keyword evidence="4 8" id="KW-0378">Hydrolase</keyword>
<evidence type="ECO:0000256" key="5">
    <source>
        <dbReference type="ARBA" id="ARBA00023124"/>
    </source>
</evidence>
<keyword evidence="6" id="KW-0238">DNA-binding</keyword>
<evidence type="ECO:0000256" key="7">
    <source>
        <dbReference type="ARBA" id="ARBA00023239"/>
    </source>
</evidence>
<organism evidence="9 10">
    <name type="scientific">Curvibacter cyanobacteriorum</name>
    <dbReference type="NCBI Taxonomy" id="3026422"/>
    <lineage>
        <taxon>Bacteria</taxon>
        <taxon>Pseudomonadati</taxon>
        <taxon>Pseudomonadota</taxon>
        <taxon>Betaproteobacteria</taxon>
        <taxon>Burkholderiales</taxon>
        <taxon>Comamonadaceae</taxon>
        <taxon>Curvibacter</taxon>
    </lineage>
</organism>
<evidence type="ECO:0000256" key="8">
    <source>
        <dbReference type="RuleBase" id="RU364100"/>
    </source>
</evidence>
<evidence type="ECO:0000313" key="9">
    <source>
        <dbReference type="EMBL" id="MDD0836982.1"/>
    </source>
</evidence>
<keyword evidence="7" id="KW-0456">Lyase</keyword>
<gene>
    <name evidence="9" type="ORF">PSQ40_00205</name>
</gene>
<reference evidence="9 10" key="1">
    <citation type="submission" date="2023-02" db="EMBL/GenBank/DDBJ databases">
        <title>Bacterial whole genomic sequence of Curvibacter sp. HBC61.</title>
        <authorList>
            <person name="Le V."/>
            <person name="Ko S.-R."/>
            <person name="Ahn C.-Y."/>
            <person name="Oh H.-M."/>
        </authorList>
    </citation>
    <scope>NUCLEOTIDE SEQUENCE [LARGE SCALE GENOMIC DNA]</scope>
    <source>
        <strain evidence="9 10">HBC61</strain>
    </source>
</reference>
<dbReference type="Pfam" id="PF02586">
    <property type="entry name" value="SRAP"/>
    <property type="match status" value="1"/>
</dbReference>